<evidence type="ECO:0000256" key="2">
    <source>
        <dbReference type="ARBA" id="ARBA00022475"/>
    </source>
</evidence>
<keyword evidence="7" id="KW-0675">Receptor</keyword>
<dbReference type="Gene3D" id="1.20.1070.10">
    <property type="entry name" value="Rhodopsin 7-helix transmembrane proteins"/>
    <property type="match status" value="2"/>
</dbReference>
<dbReference type="EMBL" id="CAWYQH010000141">
    <property type="protein sequence ID" value="CAK8694769.1"/>
    <property type="molecule type" value="Genomic_DNA"/>
</dbReference>
<keyword evidence="5" id="KW-0297">G-protein coupled receptor</keyword>
<feature type="transmembrane region" description="Helical" evidence="9">
    <location>
        <begin position="188"/>
        <end position="210"/>
    </location>
</feature>
<keyword evidence="2" id="KW-1003">Cell membrane</keyword>
<feature type="transmembrane region" description="Helical" evidence="9">
    <location>
        <begin position="90"/>
        <end position="114"/>
    </location>
</feature>
<dbReference type="InterPro" id="IPR001634">
    <property type="entry name" value="Adenosn_rcpt"/>
</dbReference>
<comment type="subcellular location">
    <subcellularLocation>
        <location evidence="1">Cell membrane</location>
        <topology evidence="1">Multi-pass membrane protein</topology>
    </subcellularLocation>
</comment>
<dbReference type="Proteomes" id="UP001642483">
    <property type="component" value="Unassembled WGS sequence"/>
</dbReference>
<dbReference type="SUPFAM" id="SSF81321">
    <property type="entry name" value="Family A G protein-coupled receptor-like"/>
    <property type="match status" value="1"/>
</dbReference>
<keyword evidence="6 9" id="KW-0472">Membrane</keyword>
<comment type="caution">
    <text evidence="11">The sequence shown here is derived from an EMBL/GenBank/DDBJ whole genome shotgun (WGS) entry which is preliminary data.</text>
</comment>
<sequence>MYAHAEMLAYISIEALIAILTFVSNLLVLVAISKFRNLQTVTNYLIANLAVADIGVALFAIPSAIILRIGLRITPTGDHLDDDGVVNRELCLIIASSVLFLTQVSIYSLFIIALDRFIAIYFPLRYRTLVTKQRVKICMISTWILGGLTGFLPQIGWNAVHSESMQTINDTDVTRCAFEEVINMEYMVYVNFFVCVLLPLLLMFVLYYFIFKTAKNQLRKIYCDVNYNVRSRTFRQSLNSMQLALQIRETKFCQPAESNTKVSLRSKTLKIQQDQRTNEALKRIDIEEEAKETTDCVGQSQRKDLIQSFDIHEEALPTKVPTSQAIGISGYFSNSWIGRKFSFSSYNTSSLDNLQSGEPYDSRYLRRKAQYIKKEFRAARSLLVVVGVFSACWLPLHVLNCVTLFQPDIYQPTWLTDSAIILSHANSAFNPFIYAYHLHDMRVAFQKIIKNLWNRFALLGHCQDKISM</sequence>
<dbReference type="Pfam" id="PF00001">
    <property type="entry name" value="7tm_1"/>
    <property type="match status" value="1"/>
</dbReference>
<evidence type="ECO:0000256" key="6">
    <source>
        <dbReference type="ARBA" id="ARBA00023136"/>
    </source>
</evidence>
<feature type="transmembrane region" description="Helical" evidence="9">
    <location>
        <begin position="135"/>
        <end position="155"/>
    </location>
</feature>
<keyword evidence="12" id="KW-1185">Reference proteome</keyword>
<name>A0ABP0GVU8_CLALP</name>
<dbReference type="PANTHER" id="PTHR24248">
    <property type="entry name" value="ADRENERGIC RECEPTOR-RELATED G-PROTEIN COUPLED RECEPTOR"/>
    <property type="match status" value="1"/>
</dbReference>
<keyword evidence="4 9" id="KW-1133">Transmembrane helix</keyword>
<feature type="transmembrane region" description="Helical" evidence="9">
    <location>
        <begin position="376"/>
        <end position="396"/>
    </location>
</feature>
<feature type="domain" description="G-protein coupled receptors family 1 profile" evidence="10">
    <location>
        <begin position="24"/>
        <end position="434"/>
    </location>
</feature>
<feature type="transmembrane region" description="Helical" evidence="9">
    <location>
        <begin position="44"/>
        <end position="70"/>
    </location>
</feature>
<dbReference type="InterPro" id="IPR000276">
    <property type="entry name" value="GPCR_Rhodpsn"/>
</dbReference>
<evidence type="ECO:0000256" key="1">
    <source>
        <dbReference type="ARBA" id="ARBA00004651"/>
    </source>
</evidence>
<dbReference type="PRINTS" id="PR00237">
    <property type="entry name" value="GPCRRHODOPSN"/>
</dbReference>
<evidence type="ECO:0000256" key="4">
    <source>
        <dbReference type="ARBA" id="ARBA00022989"/>
    </source>
</evidence>
<evidence type="ECO:0000256" key="5">
    <source>
        <dbReference type="ARBA" id="ARBA00023040"/>
    </source>
</evidence>
<accession>A0ABP0GVU8</accession>
<evidence type="ECO:0000313" key="12">
    <source>
        <dbReference type="Proteomes" id="UP001642483"/>
    </source>
</evidence>
<protein>
    <recommendedName>
        <fullName evidence="10">G-protein coupled receptors family 1 profile domain-containing protein</fullName>
    </recommendedName>
</protein>
<evidence type="ECO:0000313" key="11">
    <source>
        <dbReference type="EMBL" id="CAK8694769.1"/>
    </source>
</evidence>
<feature type="transmembrane region" description="Helical" evidence="9">
    <location>
        <begin position="7"/>
        <end position="32"/>
    </location>
</feature>
<evidence type="ECO:0000256" key="7">
    <source>
        <dbReference type="ARBA" id="ARBA00023170"/>
    </source>
</evidence>
<dbReference type="SMART" id="SM01381">
    <property type="entry name" value="7TM_GPCR_Srsx"/>
    <property type="match status" value="1"/>
</dbReference>
<dbReference type="PROSITE" id="PS50262">
    <property type="entry name" value="G_PROTEIN_RECEP_F1_2"/>
    <property type="match status" value="1"/>
</dbReference>
<reference evidence="11 12" key="1">
    <citation type="submission" date="2024-02" db="EMBL/GenBank/DDBJ databases">
        <authorList>
            <person name="Daric V."/>
            <person name="Darras S."/>
        </authorList>
    </citation>
    <scope>NUCLEOTIDE SEQUENCE [LARGE SCALE GENOMIC DNA]</scope>
</reference>
<proteinExistence type="predicted"/>
<gene>
    <name evidence="11" type="ORF">CVLEPA_LOCUS28110</name>
</gene>
<keyword evidence="3 9" id="KW-0812">Transmembrane</keyword>
<organism evidence="11 12">
    <name type="scientific">Clavelina lepadiformis</name>
    <name type="common">Light-bulb sea squirt</name>
    <name type="synonym">Ascidia lepadiformis</name>
    <dbReference type="NCBI Taxonomy" id="159417"/>
    <lineage>
        <taxon>Eukaryota</taxon>
        <taxon>Metazoa</taxon>
        <taxon>Chordata</taxon>
        <taxon>Tunicata</taxon>
        <taxon>Ascidiacea</taxon>
        <taxon>Aplousobranchia</taxon>
        <taxon>Clavelinidae</taxon>
        <taxon>Clavelina</taxon>
    </lineage>
</organism>
<dbReference type="PROSITE" id="PS00237">
    <property type="entry name" value="G_PROTEIN_RECEP_F1_1"/>
    <property type="match status" value="1"/>
</dbReference>
<evidence type="ECO:0000256" key="9">
    <source>
        <dbReference type="SAM" id="Phobius"/>
    </source>
</evidence>
<evidence type="ECO:0000256" key="3">
    <source>
        <dbReference type="ARBA" id="ARBA00022692"/>
    </source>
</evidence>
<keyword evidence="8" id="KW-0807">Transducer</keyword>
<dbReference type="PRINTS" id="PR00424">
    <property type="entry name" value="ADENOSINER"/>
</dbReference>
<evidence type="ECO:0000256" key="8">
    <source>
        <dbReference type="ARBA" id="ARBA00023224"/>
    </source>
</evidence>
<dbReference type="InterPro" id="IPR017452">
    <property type="entry name" value="GPCR_Rhodpsn_7TM"/>
</dbReference>
<evidence type="ECO:0000259" key="10">
    <source>
        <dbReference type="PROSITE" id="PS50262"/>
    </source>
</evidence>